<keyword evidence="6" id="KW-0963">Cytoplasm</keyword>
<protein>
    <recommendedName>
        <fullName evidence="6">Pyrophosphate--fructose 6-phosphate 1-phosphotransferase</fullName>
        <ecNumber evidence="6">2.7.1.90</ecNumber>
    </recommendedName>
    <alternativeName>
        <fullName evidence="6">6-phosphofructokinase, pyrophosphate dependent</fullName>
    </alternativeName>
    <alternativeName>
        <fullName evidence="6">PPi-dependent phosphofructokinase</fullName>
        <shortName evidence="6">PPi-PFK</shortName>
    </alternativeName>
    <alternativeName>
        <fullName evidence="6">Pyrophosphate-dependent 6-phosphofructose-1-kinase</fullName>
    </alternativeName>
</protein>
<dbReference type="EC" id="2.7.1.90" evidence="6"/>
<feature type="binding site" evidence="6">
    <location>
        <begin position="140"/>
        <end position="142"/>
    </location>
    <ligand>
        <name>substrate</name>
    </ligand>
</feature>
<evidence type="ECO:0000256" key="5">
    <source>
        <dbReference type="ARBA" id="ARBA00022842"/>
    </source>
</evidence>
<feature type="binding site" evidence="6">
    <location>
        <position position="245"/>
    </location>
    <ligand>
        <name>substrate</name>
    </ligand>
</feature>
<comment type="cofactor">
    <cofactor evidence="1 6">
        <name>Mg(2+)</name>
        <dbReference type="ChEBI" id="CHEBI:18420"/>
    </cofactor>
</comment>
<keyword evidence="5 6" id="KW-0460">Magnesium</keyword>
<evidence type="ECO:0000313" key="8">
    <source>
        <dbReference type="EMBL" id="QBD78929.1"/>
    </source>
</evidence>
<comment type="subunit">
    <text evidence="6">Homodimer.</text>
</comment>
<gene>
    <name evidence="6" type="primary">pfp</name>
    <name evidence="8" type="ORF">EPA93_24270</name>
</gene>
<keyword evidence="4 6" id="KW-0418">Kinase</keyword>
<evidence type="ECO:0000256" key="2">
    <source>
        <dbReference type="ARBA" id="ARBA00022679"/>
    </source>
</evidence>
<feature type="binding site" evidence="6">
    <location>
        <position position="17"/>
    </location>
    <ligand>
        <name>diphosphate</name>
        <dbReference type="ChEBI" id="CHEBI:33019"/>
    </ligand>
</feature>
<feature type="site" description="Important for catalytic activity; stabilizes the transition state when the phosphoryl donor is PPi" evidence="6">
    <location>
        <position position="139"/>
    </location>
</feature>
<comment type="function">
    <text evidence="6">Catalyzes the phosphorylation of D-fructose 6-phosphate, the first committing step of glycolysis. Uses inorganic phosphate (PPi) as phosphoryl donor instead of ATP like common ATP-dependent phosphofructokinases (ATP-PFKs), which renders the reaction reversible, and can thus function both in glycolysis and gluconeogenesis. Consistently, PPi-PFK can replace the enzymes of both the forward (ATP-PFK) and reverse (fructose-bisphosphatase (FBPase)) reactions.</text>
</comment>
<keyword evidence="9" id="KW-1185">Reference proteome</keyword>
<sequence>MTSTTAHNNLLIGQSGGATAVINASVVGAFEAACADARIDEIYGMHNGIEGFLREDLLDLRKQPPDLWHRLLYTPGAALGSCRYKLTEDDQARLIELLRCYHIRYLVYIGGNDSADTVHRLAQAAQHSGYELGAVSIPKTIDNDLPCTDHTLGYGSAARFIAQAVLDSTLNMRSLPELAPAVKVIETQGRDSGWLVAASTLGKHKASDPPHMLLVPEQAFVQEQFLEQLEEIYRRLGYAVVVTSEALRDAAGQPVGETDPTAADAFGHPLFYGAASTLAKIIKQRLHVRAHSESYGDLQWSSISRIDREEAQLAGKEAIEQLLEGESDKMITLIREKHVPYQCHLGTVELSRVANLQRPLPAEYLDTTTKMTTRAFQDYAQPLLGSPLPDYPQLS</sequence>
<dbReference type="NCBIfam" id="NF010675">
    <property type="entry name" value="PRK14072.1"/>
    <property type="match status" value="1"/>
</dbReference>
<comment type="catalytic activity">
    <reaction evidence="6">
        <text>beta-D-fructose 6-phosphate + diphosphate = beta-D-fructose 1,6-bisphosphate + phosphate + H(+)</text>
        <dbReference type="Rhea" id="RHEA:13613"/>
        <dbReference type="ChEBI" id="CHEBI:15378"/>
        <dbReference type="ChEBI" id="CHEBI:32966"/>
        <dbReference type="ChEBI" id="CHEBI:33019"/>
        <dbReference type="ChEBI" id="CHEBI:43474"/>
        <dbReference type="ChEBI" id="CHEBI:57634"/>
        <dbReference type="EC" id="2.7.1.90"/>
    </reaction>
</comment>
<dbReference type="AlphaFoldDB" id="A0A4P6JTL7"/>
<dbReference type="PIRSF" id="PIRSF036483">
    <property type="entry name" value="PFK_XF0274"/>
    <property type="match status" value="1"/>
</dbReference>
<feature type="site" description="Important for catalytic activity and substrate specificity; stabilizes the transition state when the phosphoryl donor is PPi; prevents ATP from binding by mimicking the alpha-phosphate group of ATP" evidence="6">
    <location>
        <position position="113"/>
    </location>
</feature>
<comment type="subcellular location">
    <subcellularLocation>
        <location evidence="6">Cytoplasm</location>
    </subcellularLocation>
</comment>
<comment type="pathway">
    <text evidence="6">Carbohydrate degradation; glycolysis; D-glyceraldehyde 3-phosphate and glycerone phosphate from D-glucose: step 3/4.</text>
</comment>
<evidence type="ECO:0000256" key="3">
    <source>
        <dbReference type="ARBA" id="ARBA00022723"/>
    </source>
</evidence>
<evidence type="ECO:0000256" key="6">
    <source>
        <dbReference type="HAMAP-Rule" id="MF_01978"/>
    </source>
</evidence>
<feature type="binding site" evidence="6">
    <location>
        <position position="112"/>
    </location>
    <ligand>
        <name>Mg(2+)</name>
        <dbReference type="ChEBI" id="CHEBI:18420"/>
        <note>catalytic</note>
    </ligand>
</feature>
<dbReference type="GO" id="GO:0047334">
    <property type="term" value="F:diphosphate-fructose-6-phosphate 1-phosphotransferase activity"/>
    <property type="evidence" value="ECO:0007669"/>
    <property type="project" value="UniProtKB-EC"/>
</dbReference>
<evidence type="ECO:0000256" key="1">
    <source>
        <dbReference type="ARBA" id="ARBA00001946"/>
    </source>
</evidence>
<keyword evidence="6" id="KW-0324">Glycolysis</keyword>
<name>A0A4P6JTL7_KTERU</name>
<keyword evidence="2 6" id="KW-0808">Transferase</keyword>
<keyword evidence="3 6" id="KW-0479">Metal-binding</keyword>
<dbReference type="RefSeq" id="WP_129889982.1">
    <property type="nucleotide sequence ID" value="NZ_CP035758.1"/>
</dbReference>
<comment type="caution">
    <text evidence="6">Lacks conserved residue(s) required for the propagation of feature annotation.</text>
</comment>
<dbReference type="InterPro" id="IPR022953">
    <property type="entry name" value="ATP_PFK"/>
</dbReference>
<dbReference type="PRINTS" id="PR00476">
    <property type="entry name" value="PHFRCTKINASE"/>
</dbReference>
<dbReference type="Proteomes" id="UP000290365">
    <property type="component" value="Chromosome"/>
</dbReference>
<feature type="domain" description="Phosphofructokinase" evidence="7">
    <location>
        <begin position="10"/>
        <end position="321"/>
    </location>
</feature>
<dbReference type="InterPro" id="IPR050929">
    <property type="entry name" value="PFKA"/>
</dbReference>
<dbReference type="GO" id="GO:0006002">
    <property type="term" value="P:fructose 6-phosphate metabolic process"/>
    <property type="evidence" value="ECO:0007669"/>
    <property type="project" value="InterPro"/>
</dbReference>
<comment type="similarity">
    <text evidence="6">Belongs to the phosphofructokinase type A (PFKA) family. PPi-dependent PFK group II subfamily. Clade 'B2' sub-subfamily.</text>
</comment>
<dbReference type="KEGG" id="kbs:EPA93_24270"/>
<proteinExistence type="inferred from homology"/>
<dbReference type="GO" id="GO:0003872">
    <property type="term" value="F:6-phosphofructokinase activity"/>
    <property type="evidence" value="ECO:0007669"/>
    <property type="project" value="UniProtKB-UniRule"/>
</dbReference>
<dbReference type="OrthoDB" id="9802503at2"/>
<comment type="activity regulation">
    <text evidence="6">Non-allosteric.</text>
</comment>
<evidence type="ECO:0000256" key="4">
    <source>
        <dbReference type="ARBA" id="ARBA00022777"/>
    </source>
</evidence>
<accession>A0A4P6JTL7</accession>
<feature type="active site" description="Proton acceptor" evidence="6">
    <location>
        <position position="142"/>
    </location>
</feature>
<dbReference type="PANTHER" id="PTHR45770">
    <property type="entry name" value="ATP-DEPENDENT 6-PHOSPHOFRUCTOKINASE 1"/>
    <property type="match status" value="1"/>
</dbReference>
<dbReference type="EMBL" id="CP035758">
    <property type="protein sequence ID" value="QBD78929.1"/>
    <property type="molecule type" value="Genomic_DNA"/>
</dbReference>
<evidence type="ECO:0000313" key="9">
    <source>
        <dbReference type="Proteomes" id="UP000290365"/>
    </source>
</evidence>
<dbReference type="Gene3D" id="3.40.50.460">
    <property type="entry name" value="Phosphofructokinase domain"/>
    <property type="match status" value="1"/>
</dbReference>
<dbReference type="UniPathway" id="UPA00109">
    <property type="reaction ID" value="UER00182"/>
</dbReference>
<dbReference type="InterPro" id="IPR000023">
    <property type="entry name" value="Phosphofructokinase_dom"/>
</dbReference>
<dbReference type="Pfam" id="PF00365">
    <property type="entry name" value="PFK"/>
    <property type="match status" value="1"/>
</dbReference>
<organism evidence="8 9">
    <name type="scientific">Ktedonosporobacter rubrisoli</name>
    <dbReference type="NCBI Taxonomy" id="2509675"/>
    <lineage>
        <taxon>Bacteria</taxon>
        <taxon>Bacillati</taxon>
        <taxon>Chloroflexota</taxon>
        <taxon>Ktedonobacteria</taxon>
        <taxon>Ktedonobacterales</taxon>
        <taxon>Ktedonosporobacteraceae</taxon>
        <taxon>Ktedonosporobacter</taxon>
    </lineage>
</organism>
<dbReference type="HAMAP" id="MF_01978">
    <property type="entry name" value="Phosphofructokinase_II_B2"/>
    <property type="match status" value="1"/>
</dbReference>
<dbReference type="InterPro" id="IPR035966">
    <property type="entry name" value="PKF_sf"/>
</dbReference>
<reference evidence="8 9" key="1">
    <citation type="submission" date="2019-01" db="EMBL/GenBank/DDBJ databases">
        <title>Ktedonosporobacter rubrisoli SCAWS-G2.</title>
        <authorList>
            <person name="Huang Y."/>
            <person name="Yan B."/>
        </authorList>
    </citation>
    <scope>NUCLEOTIDE SEQUENCE [LARGE SCALE GENOMIC DNA]</scope>
    <source>
        <strain evidence="8 9">SCAWS-G2</strain>
    </source>
</reference>
<dbReference type="GO" id="GO:0005737">
    <property type="term" value="C:cytoplasm"/>
    <property type="evidence" value="ECO:0007669"/>
    <property type="project" value="UniProtKB-SubCell"/>
</dbReference>
<evidence type="ECO:0000259" key="7">
    <source>
        <dbReference type="Pfam" id="PF00365"/>
    </source>
</evidence>
<dbReference type="Gene3D" id="3.40.50.450">
    <property type="match status" value="1"/>
</dbReference>
<dbReference type="GO" id="GO:0046872">
    <property type="term" value="F:metal ion binding"/>
    <property type="evidence" value="ECO:0007669"/>
    <property type="project" value="UniProtKB-KW"/>
</dbReference>
<dbReference type="InterPro" id="IPR011404">
    <property type="entry name" value="PPi-PFK"/>
</dbReference>
<dbReference type="SUPFAM" id="SSF53784">
    <property type="entry name" value="Phosphofructokinase"/>
    <property type="match status" value="1"/>
</dbReference>